<gene>
    <name evidence="2" type="ORF">K1Y72_33270</name>
</gene>
<dbReference type="EMBL" id="JAIBOA010000032">
    <property type="protein sequence ID" value="MBW8487269.1"/>
    <property type="molecule type" value="Genomic_DNA"/>
</dbReference>
<protein>
    <recommendedName>
        <fullName evidence="4">SPOR domain-containing protein</fullName>
    </recommendedName>
</protein>
<proteinExistence type="predicted"/>
<dbReference type="RefSeq" id="WP_220170506.1">
    <property type="nucleotide sequence ID" value="NZ_JAIBOA010000032.1"/>
</dbReference>
<feature type="transmembrane region" description="Helical" evidence="1">
    <location>
        <begin position="42"/>
        <end position="61"/>
    </location>
</feature>
<keyword evidence="1" id="KW-0472">Membrane</keyword>
<sequence length="175" mass="18218">MNSTEARLADALRAAGDTIGPADVADPTLTPGGARRRWKAPVALLSAAAAAAVIAGGTLLGPAGHDARPAAGGSSPTPSATPAAEVRVSIVLCGRKSTVPRCRRSPATENDRKRLLNELQTFAYVRSIDAKADYEIAPKKGSNLIWARVATQDDAQRLARALLGRPGVESVVVYR</sequence>
<dbReference type="Proteomes" id="UP000774570">
    <property type="component" value="Unassembled WGS sequence"/>
</dbReference>
<name>A0ABS7G5W8_9ACTN</name>
<organism evidence="2 3">
    <name type="scientific">Actinomadura parmotrematis</name>
    <dbReference type="NCBI Taxonomy" id="2864039"/>
    <lineage>
        <taxon>Bacteria</taxon>
        <taxon>Bacillati</taxon>
        <taxon>Actinomycetota</taxon>
        <taxon>Actinomycetes</taxon>
        <taxon>Streptosporangiales</taxon>
        <taxon>Thermomonosporaceae</taxon>
        <taxon>Actinomadura</taxon>
    </lineage>
</organism>
<evidence type="ECO:0008006" key="4">
    <source>
        <dbReference type="Google" id="ProtNLM"/>
    </source>
</evidence>
<evidence type="ECO:0000256" key="1">
    <source>
        <dbReference type="SAM" id="Phobius"/>
    </source>
</evidence>
<keyword evidence="3" id="KW-1185">Reference proteome</keyword>
<evidence type="ECO:0000313" key="2">
    <source>
        <dbReference type="EMBL" id="MBW8487269.1"/>
    </source>
</evidence>
<evidence type="ECO:0000313" key="3">
    <source>
        <dbReference type="Proteomes" id="UP000774570"/>
    </source>
</evidence>
<reference evidence="2 3" key="1">
    <citation type="submission" date="2021-07" db="EMBL/GenBank/DDBJ databases">
        <title>Actinomadura sp. PM05-2 isolated from lichen.</title>
        <authorList>
            <person name="Somphong A."/>
            <person name="Phongsopitanun W."/>
            <person name="Tanasupawat S."/>
            <person name="Peongsungnone V."/>
        </authorList>
    </citation>
    <scope>NUCLEOTIDE SEQUENCE [LARGE SCALE GENOMIC DNA]</scope>
    <source>
        <strain evidence="2 3">PM05-2</strain>
    </source>
</reference>
<keyword evidence="1" id="KW-1133">Transmembrane helix</keyword>
<keyword evidence="1" id="KW-0812">Transmembrane</keyword>
<accession>A0ABS7G5W8</accession>
<comment type="caution">
    <text evidence="2">The sequence shown here is derived from an EMBL/GenBank/DDBJ whole genome shotgun (WGS) entry which is preliminary data.</text>
</comment>